<keyword evidence="3" id="KW-1185">Reference proteome</keyword>
<dbReference type="RefSeq" id="WP_210811345.1">
    <property type="nucleotide sequence ID" value="NZ_JAGQDG010000009.1"/>
</dbReference>
<dbReference type="InterPro" id="IPR017853">
    <property type="entry name" value="GH"/>
</dbReference>
<name>A0ABS5E2P9_9BURK</name>
<comment type="caution">
    <text evidence="2">The sequence shown here is derived from an EMBL/GenBank/DDBJ whole genome shotgun (WGS) entry which is preliminary data.</text>
</comment>
<sequence length="327" mass="35041">MRLIATLSTAATLLLGSGAAHSAEFFFAPYKDASLMLDPASGRMQRLAGQAAAQLLQPDLPALIWAFATGECGQERWGEVDTDRFAQANVAAFVQAQRPYVVSTGGEAGSFTCGTDAGFAQFLARYDSPFLKGLDFDIERQQTAAQIDDLVQRAAALQRQRPALRISFTVATYAAANGSQQSLNPLGETVLRSLRRHGFDAAILNLMVMNYGPAQPAHCVLREAHCDMGASALQAARNVSGKYGVPMSRIALTPMLGENDVAHNVFTLADAQRLAQEARAAGLAGLHYWSLDRDQPCAAGEPRVSPRCHALPQVAPGQFFKVLHTAP</sequence>
<reference evidence="2 3" key="1">
    <citation type="submission" date="2021-04" db="EMBL/GenBank/DDBJ databases">
        <title>The genome sequence of type strain Ideonella paludis KCTC 32238.</title>
        <authorList>
            <person name="Liu Y."/>
        </authorList>
    </citation>
    <scope>NUCLEOTIDE SEQUENCE [LARGE SCALE GENOMIC DNA]</scope>
    <source>
        <strain evidence="2 3">KCTC 32238</strain>
    </source>
</reference>
<evidence type="ECO:0000313" key="3">
    <source>
        <dbReference type="Proteomes" id="UP000672097"/>
    </source>
</evidence>
<protein>
    <submittedName>
        <fullName evidence="2">Glycosyl hydrolase</fullName>
    </submittedName>
</protein>
<accession>A0ABS5E2P9</accession>
<gene>
    <name evidence="2" type="ORF">KAK11_20415</name>
</gene>
<dbReference type="InterPro" id="IPR052750">
    <property type="entry name" value="GH18_Chitinase"/>
</dbReference>
<feature type="chain" id="PRO_5046032096" evidence="1">
    <location>
        <begin position="23"/>
        <end position="327"/>
    </location>
</feature>
<dbReference type="Gene3D" id="3.20.20.80">
    <property type="entry name" value="Glycosidases"/>
    <property type="match status" value="1"/>
</dbReference>
<feature type="signal peptide" evidence="1">
    <location>
        <begin position="1"/>
        <end position="22"/>
    </location>
</feature>
<dbReference type="PANTHER" id="PTHR42976">
    <property type="entry name" value="BIFUNCTIONAL CHITINASE/LYSOZYME-RELATED"/>
    <property type="match status" value="1"/>
</dbReference>
<dbReference type="GO" id="GO:0016787">
    <property type="term" value="F:hydrolase activity"/>
    <property type="evidence" value="ECO:0007669"/>
    <property type="project" value="UniProtKB-KW"/>
</dbReference>
<evidence type="ECO:0000256" key="1">
    <source>
        <dbReference type="SAM" id="SignalP"/>
    </source>
</evidence>
<evidence type="ECO:0000313" key="2">
    <source>
        <dbReference type="EMBL" id="MBQ0937700.1"/>
    </source>
</evidence>
<keyword evidence="1" id="KW-0732">Signal</keyword>
<dbReference type="PANTHER" id="PTHR42976:SF1">
    <property type="entry name" value="GH18 DOMAIN-CONTAINING PROTEIN-RELATED"/>
    <property type="match status" value="1"/>
</dbReference>
<keyword evidence="2" id="KW-0378">Hydrolase</keyword>
<dbReference type="Proteomes" id="UP000672097">
    <property type="component" value="Unassembled WGS sequence"/>
</dbReference>
<dbReference type="EMBL" id="JAGQDG010000009">
    <property type="protein sequence ID" value="MBQ0937700.1"/>
    <property type="molecule type" value="Genomic_DNA"/>
</dbReference>
<proteinExistence type="predicted"/>
<organism evidence="2 3">
    <name type="scientific">Ideonella paludis</name>
    <dbReference type="NCBI Taxonomy" id="1233411"/>
    <lineage>
        <taxon>Bacteria</taxon>
        <taxon>Pseudomonadati</taxon>
        <taxon>Pseudomonadota</taxon>
        <taxon>Betaproteobacteria</taxon>
        <taxon>Burkholderiales</taxon>
        <taxon>Sphaerotilaceae</taxon>
        <taxon>Ideonella</taxon>
    </lineage>
</organism>
<dbReference type="SUPFAM" id="SSF51445">
    <property type="entry name" value="(Trans)glycosidases"/>
    <property type="match status" value="1"/>
</dbReference>